<dbReference type="GeneID" id="36549566"/>
<accession>A0A2I1CU53</accession>
<evidence type="ECO:0000256" key="1">
    <source>
        <dbReference type="SAM" id="MobiDB-lite"/>
    </source>
</evidence>
<dbReference type="EMBL" id="MSFM01000012">
    <property type="protein sequence ID" value="PKY01162.1"/>
    <property type="molecule type" value="Genomic_DNA"/>
</dbReference>
<keyword evidence="4" id="KW-1185">Reference proteome</keyword>
<dbReference type="VEuPathDB" id="FungiDB:P168DRAFT_59631"/>
<evidence type="ECO:0000259" key="2">
    <source>
        <dbReference type="PROSITE" id="PS50097"/>
    </source>
</evidence>
<evidence type="ECO:0000313" key="3">
    <source>
        <dbReference type="EMBL" id="PKY01162.1"/>
    </source>
</evidence>
<dbReference type="PROSITE" id="PS50097">
    <property type="entry name" value="BTB"/>
    <property type="match status" value="1"/>
</dbReference>
<dbReference type="CDD" id="cd18186">
    <property type="entry name" value="BTB_POZ_ZBTB_KLHL-like"/>
    <property type="match status" value="1"/>
</dbReference>
<dbReference type="AlphaFoldDB" id="A0A2I1CU53"/>
<dbReference type="SUPFAM" id="SSF54695">
    <property type="entry name" value="POZ domain"/>
    <property type="match status" value="1"/>
</dbReference>
<dbReference type="Pfam" id="PF00651">
    <property type="entry name" value="BTB"/>
    <property type="match status" value="1"/>
</dbReference>
<gene>
    <name evidence="3" type="ORF">P168DRAFT_59631</name>
</gene>
<protein>
    <recommendedName>
        <fullName evidence="2">BTB domain-containing protein</fullName>
    </recommendedName>
</protein>
<reference evidence="3" key="1">
    <citation type="submission" date="2016-12" db="EMBL/GenBank/DDBJ databases">
        <title>The genomes of Aspergillus section Nigri reveals drivers in fungal speciation.</title>
        <authorList>
            <consortium name="DOE Joint Genome Institute"/>
            <person name="Vesth T.C."/>
            <person name="Nybo J."/>
            <person name="Theobald S."/>
            <person name="Brandl J."/>
            <person name="Frisvad J.C."/>
            <person name="Nielsen K.F."/>
            <person name="Lyhne E.K."/>
            <person name="Kogle M.E."/>
            <person name="Kuo A."/>
            <person name="Riley R."/>
            <person name="Clum A."/>
            <person name="Nolan M."/>
            <person name="Lipzen A."/>
            <person name="Salamov A."/>
            <person name="Henrissat B."/>
            <person name="Wiebenga A."/>
            <person name="De vries R.P."/>
            <person name="Grigoriev I.V."/>
            <person name="Mortensen U.H."/>
            <person name="Andersen M.R."/>
            <person name="Baker S.E."/>
        </authorList>
    </citation>
    <scope>NUCLEOTIDE SEQUENCE</scope>
    <source>
        <strain evidence="3">IBT 28561</strain>
    </source>
</reference>
<sequence>MEMARTKQTVTPDMAIHDGLAIIHESGKLSDFTIIVGDTQFNVSRIILAAQSGYFHTMFLGKWKVRTIHPLTYPPPNPTAKEETELKNRSNRKQPLQT</sequence>
<evidence type="ECO:0000313" key="4">
    <source>
        <dbReference type="Proteomes" id="UP000234254"/>
    </source>
</evidence>
<organism evidence="3 4">
    <name type="scientific">Aspergillus campestris (strain IBT 28561)</name>
    <dbReference type="NCBI Taxonomy" id="1392248"/>
    <lineage>
        <taxon>Eukaryota</taxon>
        <taxon>Fungi</taxon>
        <taxon>Dikarya</taxon>
        <taxon>Ascomycota</taxon>
        <taxon>Pezizomycotina</taxon>
        <taxon>Eurotiomycetes</taxon>
        <taxon>Eurotiomycetidae</taxon>
        <taxon>Eurotiales</taxon>
        <taxon>Aspergillaceae</taxon>
        <taxon>Aspergillus</taxon>
        <taxon>Aspergillus subgen. Circumdati</taxon>
    </lineage>
</organism>
<name>A0A2I1CU53_ASPC2</name>
<feature type="region of interest" description="Disordered" evidence="1">
    <location>
        <begin position="71"/>
        <end position="98"/>
    </location>
</feature>
<dbReference type="OrthoDB" id="6359816at2759"/>
<dbReference type="RefSeq" id="XP_024689756.1">
    <property type="nucleotide sequence ID" value="XM_024842037.1"/>
</dbReference>
<comment type="caution">
    <text evidence="3">The sequence shown here is derived from an EMBL/GenBank/DDBJ whole genome shotgun (WGS) entry which is preliminary data.</text>
</comment>
<dbReference type="InterPro" id="IPR011333">
    <property type="entry name" value="SKP1/BTB/POZ_sf"/>
</dbReference>
<dbReference type="InterPro" id="IPR000210">
    <property type="entry name" value="BTB/POZ_dom"/>
</dbReference>
<dbReference type="Proteomes" id="UP000234254">
    <property type="component" value="Unassembled WGS sequence"/>
</dbReference>
<dbReference type="Gene3D" id="3.30.710.10">
    <property type="entry name" value="Potassium Channel Kv1.1, Chain A"/>
    <property type="match status" value="1"/>
</dbReference>
<proteinExistence type="predicted"/>
<feature type="domain" description="BTB" evidence="2">
    <location>
        <begin position="30"/>
        <end position="59"/>
    </location>
</feature>